<feature type="region of interest" description="Disordered" evidence="1">
    <location>
        <begin position="1"/>
        <end position="22"/>
    </location>
</feature>
<dbReference type="InterPro" id="IPR027417">
    <property type="entry name" value="P-loop_NTPase"/>
</dbReference>
<reference evidence="2 3" key="1">
    <citation type="submission" date="2016-10" db="EMBL/GenBank/DDBJ databases">
        <title>Complete genome sequences of three Cupriavidus strains isolated from various Malaysian environments.</title>
        <authorList>
            <person name="Abdullah A.A.-A."/>
            <person name="Shafie N.A.H."/>
            <person name="Lau N.S."/>
        </authorList>
    </citation>
    <scope>NUCLEOTIDE SEQUENCE [LARGE SCALE GENOMIC DNA]</scope>
    <source>
        <strain evidence="2 3">USMAA1020</strain>
    </source>
</reference>
<evidence type="ECO:0000313" key="3">
    <source>
        <dbReference type="Proteomes" id="UP000177515"/>
    </source>
</evidence>
<accession>A0ABN4TLC0</accession>
<evidence type="ECO:0000256" key="1">
    <source>
        <dbReference type="SAM" id="MobiDB-lite"/>
    </source>
</evidence>
<organism evidence="2 3">
    <name type="scientific">Cupriavidus malaysiensis</name>
    <dbReference type="NCBI Taxonomy" id="367825"/>
    <lineage>
        <taxon>Bacteria</taxon>
        <taxon>Pseudomonadati</taxon>
        <taxon>Pseudomonadota</taxon>
        <taxon>Betaproteobacteria</taxon>
        <taxon>Burkholderiales</taxon>
        <taxon>Burkholderiaceae</taxon>
        <taxon>Cupriavidus</taxon>
    </lineage>
</organism>
<protein>
    <submittedName>
        <fullName evidence="2">Uncharacterized protein</fullName>
    </submittedName>
</protein>
<dbReference type="SUPFAM" id="SSF52540">
    <property type="entry name" value="P-loop containing nucleoside triphosphate hydrolases"/>
    <property type="match status" value="1"/>
</dbReference>
<dbReference type="EMBL" id="CP017754">
    <property type="protein sequence ID" value="AOZ05800.1"/>
    <property type="molecule type" value="Genomic_DNA"/>
</dbReference>
<name>A0ABN4TLC0_9BURK</name>
<dbReference type="Gene3D" id="3.40.50.300">
    <property type="entry name" value="P-loop containing nucleotide triphosphate hydrolases"/>
    <property type="match status" value="2"/>
</dbReference>
<gene>
    <name evidence="2" type="ORF">BKK80_08245</name>
</gene>
<dbReference type="Proteomes" id="UP000177515">
    <property type="component" value="Chromosome 1"/>
</dbReference>
<keyword evidence="3" id="KW-1185">Reference proteome</keyword>
<proteinExistence type="predicted"/>
<evidence type="ECO:0000313" key="2">
    <source>
        <dbReference type="EMBL" id="AOZ05800.1"/>
    </source>
</evidence>
<dbReference type="RefSeq" id="WP_071068845.1">
    <property type="nucleotide sequence ID" value="NZ_CP017754.1"/>
</dbReference>
<sequence length="1009" mass="111179">MHENETQTVDRPTSNAPESSTDTATAVAVAPKVKAPPYDRNAAQFIERLKPALFKDAGQGMAYTGLMGRARERITKNVKMQVAEYFRRKIPLTNRAPFDLQDKEGDTAVAGDGTPLVQLLKVDGDDCEIGYGGSSLAETALLYAHPLVTVASEAIVASGHMGLPGLVLTQAAYAIGTLALLGRNWRYIIRPTAQYTMGILAVQTAAAATFPEFAGPVVAAGSSLMLGRPFLESLIANRSGKDRLFKLPEPFQTPNDNDAMMMRQTQINAASNFAKNGPVIILGTARGYLQRVKGDPLAPDMDMYMGLSAHDDLTTHLLVIGETGSGKTFGILTPLVQQWLVYGQFRNGVFENCGGALLLDGKGSLPDDIIKALREQGLDKILTIIQISPEPGGDPFALLQGMTPEQVTSALLAVNNDASDMKDFWTVSPGNWLRHTARLLWTARELEMIELEAEARKRGFANYRAWSDDLDRLVQTMSTDGTTFKRWTDYAAWRKASKMDVPEPFASALRNYFWHFATLSDFAMSWMEDSIFISNIQPQPNPQTGQIPIPSDAPKVPGGLGLVGWLQQHPDVLANNARGKLIRQALKFASLDLPKLRADLRSDIRATLSSWFTPIMSNEKLVEWAYLEEGCDVLACMRGAVVGISLPETLYQEAGKIITMLAKKRVFNAVKERGSVVDWQAKWPEQRSLLCMIDEAQILLGKGSHADEGELLSTARSLGLRCVFASQTVDAFYARLGEDSARAFLSNFISWCSMKSSPASHGWANDRLMRQRVHDYNYYLSGALRDITSNDFQRAHQGAREAARIGKPELNPGQRLAMLKRLRYDLSRPTDVLLTKADRDALHNPKDRSGRLPASLAKLALMFSVGAVTTNLWEVVRGTGALASGLARRVAGALSWKFMGGAVEHDDYKPPRFYVKHKVGENSYVPDPNGDVVELFPSDDWPLLNHRYVGMINVKRGGVPRRDLCDTIGKLSVKQIRMFAGLQGIQTLYDELERRQAMAASNDPERTAA</sequence>